<keyword evidence="1" id="KW-1133">Transmembrane helix</keyword>
<feature type="transmembrane region" description="Helical" evidence="1">
    <location>
        <begin position="54"/>
        <end position="75"/>
    </location>
</feature>
<dbReference type="EMBL" id="AP023326">
    <property type="protein sequence ID" value="BCI66134.1"/>
    <property type="molecule type" value="Genomic_DNA"/>
</dbReference>
<sequence length="84" mass="9541">MDRRSSQAWFAVRRYGYGAGRPITWQGWSLWILFLGVTLIPTLVVPWLDLTEPLLAESLVMLVDGIAIVSFFLICKAKTAGDWR</sequence>
<evidence type="ECO:0000256" key="1">
    <source>
        <dbReference type="SAM" id="Phobius"/>
    </source>
</evidence>
<feature type="transmembrane region" description="Helical" evidence="1">
    <location>
        <begin position="28"/>
        <end position="48"/>
    </location>
</feature>
<protein>
    <submittedName>
        <fullName evidence="2">Uncharacterized protein</fullName>
    </submittedName>
</protein>
<gene>
    <name evidence="2" type="ORF">AAJCM20276_07580</name>
</gene>
<keyword evidence="1" id="KW-0812">Transmembrane</keyword>
<accession>A0A6S6PLN5</accession>
<keyword evidence="1" id="KW-0472">Membrane</keyword>
<dbReference type="Proteomes" id="UP000515220">
    <property type="component" value="Chromosome"/>
</dbReference>
<dbReference type="RefSeq" id="WP_010666792.1">
    <property type="nucleotide sequence ID" value="NZ_AP023326.1"/>
</dbReference>
<name>A0A6S6PLN5_ACEAC</name>
<evidence type="ECO:0000313" key="3">
    <source>
        <dbReference type="Proteomes" id="UP000515220"/>
    </source>
</evidence>
<proteinExistence type="predicted"/>
<reference evidence="2 3" key="1">
    <citation type="submission" date="2020-07" db="EMBL/GenBank/DDBJ databases">
        <title>Complete Genome Sequence of an acetic acid bacterium, Acetobacter aceti JCM20276.</title>
        <authorList>
            <person name="Hirose Y."/>
            <person name="Mihara H."/>
        </authorList>
    </citation>
    <scope>NUCLEOTIDE SEQUENCE [LARGE SCALE GENOMIC DNA]</scope>
    <source>
        <strain evidence="2 3">JCM20276</strain>
    </source>
</reference>
<dbReference type="AlphaFoldDB" id="A0A6S6PLN5"/>
<evidence type="ECO:0000313" key="2">
    <source>
        <dbReference type="EMBL" id="BCI66134.1"/>
    </source>
</evidence>
<organism evidence="2 3">
    <name type="scientific">Acetobacter aceti</name>
    <dbReference type="NCBI Taxonomy" id="435"/>
    <lineage>
        <taxon>Bacteria</taxon>
        <taxon>Pseudomonadati</taxon>
        <taxon>Pseudomonadota</taxon>
        <taxon>Alphaproteobacteria</taxon>
        <taxon>Acetobacterales</taxon>
        <taxon>Acetobacteraceae</taxon>
        <taxon>Acetobacter</taxon>
        <taxon>Acetobacter subgen. Acetobacter</taxon>
    </lineage>
</organism>